<sequence length="518" mass="59472">MIQKRLTTIILLLMLCLTIFAQRKRPNIVVILADDMGYSDIGCTGSEIETPNLDALAESGVLFTNCYNTSRCCPTRASLLTGLYQHQAGYGHMDSDLGYPAYQGRFRNNVVTIAQVLQKNNYRTIMLGKWHLGHEKEYDPLARGFDRMYGIPKGGGVYFYPCVGRDRQVYLNKELVTPDSTWYSTDAFTDYAIEFSREAITDNKPFFMYLAYIAPHFPLQAWPGDINKYRGKYSKGYEFYRQQRFEKQKRLGIIEATTKLSTPDYDEWDSLEDKEKEDLKMAIYAAQIDRMDQNIGRLVSMLKEQGELDNTIILFFSDNGGTDANLNAFPEAELGSRDSWTAYGKNWGNVSNTPYRKYKTFTHEGGIITPLIVHWPKGIKSVGRLSHEPVHITDIFPTILSLTQTKYPKRLKGQELVPLVGTDIMPLVHGEKQKPNKTMFFEHQGNQAARIGNWKLVKTHNLNWELYNLKKDPTELNNLINKQKVIADSLKNQFNHWAEQCGLKPWPVNKNNSNNENH</sequence>
<accession>A0A6I6K7A5</accession>
<dbReference type="PANTHER" id="PTHR42693:SF53">
    <property type="entry name" value="ENDO-4-O-SULFATASE"/>
    <property type="match status" value="1"/>
</dbReference>
<evidence type="ECO:0000256" key="1">
    <source>
        <dbReference type="ARBA" id="ARBA00008779"/>
    </source>
</evidence>
<evidence type="ECO:0000313" key="4">
    <source>
        <dbReference type="EMBL" id="QGY47523.1"/>
    </source>
</evidence>
<dbReference type="CDD" id="cd16025">
    <property type="entry name" value="PAS_like"/>
    <property type="match status" value="1"/>
</dbReference>
<dbReference type="RefSeq" id="WP_158871490.1">
    <property type="nucleotide sequence ID" value="NZ_CP046401.1"/>
</dbReference>
<dbReference type="PANTHER" id="PTHR42693">
    <property type="entry name" value="ARYLSULFATASE FAMILY MEMBER"/>
    <property type="match status" value="1"/>
</dbReference>
<dbReference type="AlphaFoldDB" id="A0A6I6K7A5"/>
<gene>
    <name evidence="4" type="ORF">GM418_28790</name>
</gene>
<dbReference type="Gene3D" id="3.30.1120.10">
    <property type="match status" value="1"/>
</dbReference>
<dbReference type="Proteomes" id="UP000428260">
    <property type="component" value="Chromosome"/>
</dbReference>
<reference evidence="4 5" key="1">
    <citation type="submission" date="2019-11" db="EMBL/GenBank/DDBJ databases">
        <authorList>
            <person name="Zheng R.K."/>
            <person name="Sun C.M."/>
        </authorList>
    </citation>
    <scope>NUCLEOTIDE SEQUENCE [LARGE SCALE GENOMIC DNA]</scope>
    <source>
        <strain evidence="4 5">WC007</strain>
    </source>
</reference>
<dbReference type="InterPro" id="IPR000917">
    <property type="entry name" value="Sulfatase_N"/>
</dbReference>
<name>A0A6I6K7A5_9BACT</name>
<keyword evidence="2 4" id="KW-0378">Hydrolase</keyword>
<dbReference type="KEGG" id="mcos:GM418_28790"/>
<proteinExistence type="inferred from homology"/>
<dbReference type="SUPFAM" id="SSF53649">
    <property type="entry name" value="Alkaline phosphatase-like"/>
    <property type="match status" value="1"/>
</dbReference>
<dbReference type="FunFam" id="3.40.720.10:FF:000047">
    <property type="entry name" value="Arylsulfatase"/>
    <property type="match status" value="1"/>
</dbReference>
<protein>
    <submittedName>
        <fullName evidence="4">Sulfatase-like hydrolase/transferase</fullName>
    </submittedName>
</protein>
<organism evidence="4 5">
    <name type="scientific">Maribellus comscasis</name>
    <dbReference type="NCBI Taxonomy" id="2681766"/>
    <lineage>
        <taxon>Bacteria</taxon>
        <taxon>Pseudomonadati</taxon>
        <taxon>Bacteroidota</taxon>
        <taxon>Bacteroidia</taxon>
        <taxon>Marinilabiliales</taxon>
        <taxon>Prolixibacteraceae</taxon>
        <taxon>Maribellus</taxon>
    </lineage>
</organism>
<dbReference type="Gene3D" id="3.40.720.10">
    <property type="entry name" value="Alkaline Phosphatase, subunit A"/>
    <property type="match status" value="1"/>
</dbReference>
<keyword evidence="4" id="KW-0808">Transferase</keyword>
<evidence type="ECO:0000313" key="5">
    <source>
        <dbReference type="Proteomes" id="UP000428260"/>
    </source>
</evidence>
<evidence type="ECO:0000259" key="3">
    <source>
        <dbReference type="Pfam" id="PF00884"/>
    </source>
</evidence>
<dbReference type="InterPro" id="IPR050738">
    <property type="entry name" value="Sulfatase"/>
</dbReference>
<feature type="domain" description="Sulfatase N-terminal" evidence="3">
    <location>
        <begin position="26"/>
        <end position="404"/>
    </location>
</feature>
<dbReference type="GO" id="GO:0016740">
    <property type="term" value="F:transferase activity"/>
    <property type="evidence" value="ECO:0007669"/>
    <property type="project" value="UniProtKB-KW"/>
</dbReference>
<keyword evidence="5" id="KW-1185">Reference proteome</keyword>
<dbReference type="InterPro" id="IPR017850">
    <property type="entry name" value="Alkaline_phosphatase_core_sf"/>
</dbReference>
<dbReference type="GO" id="GO:0004065">
    <property type="term" value="F:arylsulfatase activity"/>
    <property type="evidence" value="ECO:0007669"/>
    <property type="project" value="TreeGrafter"/>
</dbReference>
<dbReference type="Pfam" id="PF00884">
    <property type="entry name" value="Sulfatase"/>
    <property type="match status" value="1"/>
</dbReference>
<dbReference type="EMBL" id="CP046401">
    <property type="protein sequence ID" value="QGY47523.1"/>
    <property type="molecule type" value="Genomic_DNA"/>
</dbReference>
<comment type="similarity">
    <text evidence="1">Belongs to the sulfatase family.</text>
</comment>
<evidence type="ECO:0000256" key="2">
    <source>
        <dbReference type="ARBA" id="ARBA00022801"/>
    </source>
</evidence>